<dbReference type="CDD" id="cd07018">
    <property type="entry name" value="S49_SppA_67K_type"/>
    <property type="match status" value="1"/>
</dbReference>
<evidence type="ECO:0000256" key="7">
    <source>
        <dbReference type="PIRSR" id="PIRSR001217-1"/>
    </source>
</evidence>
<evidence type="ECO:0000256" key="6">
    <source>
        <dbReference type="ARBA" id="ARBA00023136"/>
    </source>
</evidence>
<keyword evidence="3" id="KW-0645">Protease</keyword>
<dbReference type="Gene3D" id="3.90.226.10">
    <property type="entry name" value="2-enoyl-CoA Hydratase, Chain A, domain 1"/>
    <property type="match status" value="3"/>
</dbReference>
<protein>
    <submittedName>
        <fullName evidence="9">Signal peptide peptidase SppA</fullName>
    </submittedName>
</protein>
<dbReference type="Proteomes" id="UP000594873">
    <property type="component" value="Chromosome"/>
</dbReference>
<dbReference type="CDD" id="cd07023">
    <property type="entry name" value="S49_Sppa_N_C"/>
    <property type="match status" value="1"/>
</dbReference>
<reference evidence="9 10" key="1">
    <citation type="submission" date="2020-11" db="EMBL/GenBank/DDBJ databases">
        <title>Genome seq and assembly of Sphingosinicella sp.</title>
        <authorList>
            <person name="Chhetri G."/>
        </authorList>
    </citation>
    <scope>NUCLEOTIDE SEQUENCE [LARGE SCALE GENOMIC DNA]</scope>
    <source>
        <strain evidence="9 10">UDD2</strain>
    </source>
</reference>
<sequence>MLLFFGMLYALLTAIPNAGSVDDGALLLDLSGSIVEQPAEADPLALAMGGSSLAREYSRRDVVRALTLAADDSRVKAVAVDLDVFTGGGQVAIGDVADAMEKVKKAGKPVVAYATGYGDDSYLLAAHASEVWLNPLGAVLIAGPGGQNLYYKGLMDKLGVTANIYRVGTYKAAVEPYSRTDMSPESRQASQALADALWEQWLDDVAKARPKAANVAAYAMQPAEALAATRGDMAQAALRAGLVDKIGDRSAFGARMAQLAGADEENLAGGYKAIAYDDWIAANPAATTGKIGVVTVAGTIVDGEAGPGTAGGTTIADIIRKGLSEQNLSALVVRVDSPGGSVLASEEIRLAVLEAKKKGLPVVVSMGSVAASGGYWVATTGDRIFAEPGTITGSIGVFGIIPSFEGLAQKIGVNADGVGTTPLSGEPNVFKGPSDTVDRLLQMGVENTYRRFLALVANTRKLPVERVDRIAQGRVWDGGTARQIGLVDQFGSIDDAIADAARRAKLDPGAAETVYLEHEKTFLETLMADLSSETPEGARDAFSRLALRPEWLMARALSDAREMMSGPAIQARCLDCPIPAVPTHSSGKEGLWALVAKWIS</sequence>
<evidence type="ECO:0000256" key="1">
    <source>
        <dbReference type="ARBA" id="ARBA00004370"/>
    </source>
</evidence>
<name>A0A7T2GMK6_9SPHN</name>
<dbReference type="GO" id="GO:0006465">
    <property type="term" value="P:signal peptide processing"/>
    <property type="evidence" value="ECO:0007669"/>
    <property type="project" value="InterPro"/>
</dbReference>
<dbReference type="GO" id="GO:0008236">
    <property type="term" value="F:serine-type peptidase activity"/>
    <property type="evidence" value="ECO:0007669"/>
    <property type="project" value="UniProtKB-KW"/>
</dbReference>
<feature type="active site" description="Proton donor/acceptor" evidence="7">
    <location>
        <position position="171"/>
    </location>
</feature>
<dbReference type="InterPro" id="IPR048254">
    <property type="entry name" value="CDP_ALCOHOL_P_TRANSF_CS"/>
</dbReference>
<dbReference type="EMBL" id="CP065592">
    <property type="protein sequence ID" value="QPQ56283.1"/>
    <property type="molecule type" value="Genomic_DNA"/>
</dbReference>
<feature type="domain" description="Peptidase S49" evidence="8">
    <location>
        <begin position="104"/>
        <end position="261"/>
    </location>
</feature>
<dbReference type="InterPro" id="IPR004635">
    <property type="entry name" value="Pept_S49_SppA"/>
</dbReference>
<dbReference type="AlphaFoldDB" id="A0A7T2GMK6"/>
<dbReference type="PANTHER" id="PTHR33209">
    <property type="entry name" value="PROTEASE 4"/>
    <property type="match status" value="1"/>
</dbReference>
<keyword evidence="5" id="KW-0720">Serine protease</keyword>
<proteinExistence type="inferred from homology"/>
<keyword evidence="4" id="KW-0378">Hydrolase</keyword>
<feature type="domain" description="Peptidase S49" evidence="8">
    <location>
        <begin position="355"/>
        <end position="506"/>
    </location>
</feature>
<feature type="active site" description="Nucleophile" evidence="7">
    <location>
        <position position="372"/>
    </location>
</feature>
<evidence type="ECO:0000259" key="8">
    <source>
        <dbReference type="Pfam" id="PF01343"/>
    </source>
</evidence>
<dbReference type="PIRSF" id="PIRSF001217">
    <property type="entry name" value="Protease_4_SppA"/>
    <property type="match status" value="1"/>
</dbReference>
<organism evidence="9 10">
    <name type="scientific">Allosphingosinicella flava</name>
    <dbReference type="NCBI Taxonomy" id="2771430"/>
    <lineage>
        <taxon>Bacteria</taxon>
        <taxon>Pseudomonadati</taxon>
        <taxon>Pseudomonadota</taxon>
        <taxon>Alphaproteobacteria</taxon>
        <taxon>Sphingomonadales</taxon>
        <taxon>Sphingomonadaceae</taxon>
        <taxon>Allosphingosinicella</taxon>
    </lineage>
</organism>
<evidence type="ECO:0000256" key="2">
    <source>
        <dbReference type="ARBA" id="ARBA00008683"/>
    </source>
</evidence>
<keyword evidence="6" id="KW-0472">Membrane</keyword>
<evidence type="ECO:0000313" key="9">
    <source>
        <dbReference type="EMBL" id="QPQ56283.1"/>
    </source>
</evidence>
<dbReference type="InterPro" id="IPR004634">
    <property type="entry name" value="Pept_S49_pIV"/>
</dbReference>
<evidence type="ECO:0000256" key="3">
    <source>
        <dbReference type="ARBA" id="ARBA00022670"/>
    </source>
</evidence>
<dbReference type="PROSITE" id="PS00379">
    <property type="entry name" value="CDP_ALCOHOL_P_TRANSF"/>
    <property type="match status" value="1"/>
</dbReference>
<accession>A0A7T2GMK6</accession>
<dbReference type="InterPro" id="IPR002142">
    <property type="entry name" value="Peptidase_S49"/>
</dbReference>
<keyword evidence="10" id="KW-1185">Reference proteome</keyword>
<evidence type="ECO:0000313" key="10">
    <source>
        <dbReference type="Proteomes" id="UP000594873"/>
    </source>
</evidence>
<gene>
    <name evidence="9" type="primary">sppA</name>
    <name evidence="9" type="ORF">IC614_07150</name>
</gene>
<comment type="similarity">
    <text evidence="2">Belongs to the peptidase S49 family.</text>
</comment>
<dbReference type="Pfam" id="PF01343">
    <property type="entry name" value="Peptidase_S49"/>
    <property type="match status" value="2"/>
</dbReference>
<dbReference type="SUPFAM" id="SSF52096">
    <property type="entry name" value="ClpP/crotonase"/>
    <property type="match status" value="2"/>
</dbReference>
<dbReference type="InterPro" id="IPR047217">
    <property type="entry name" value="S49_SppA_67K_type_N"/>
</dbReference>
<dbReference type="KEGG" id="sflv:IC614_07150"/>
<dbReference type="NCBIfam" id="TIGR00706">
    <property type="entry name" value="SppA_dom"/>
    <property type="match status" value="1"/>
</dbReference>
<dbReference type="NCBIfam" id="TIGR00705">
    <property type="entry name" value="SppA_67K"/>
    <property type="match status" value="1"/>
</dbReference>
<comment type="subcellular location">
    <subcellularLocation>
        <location evidence="1">Membrane</location>
    </subcellularLocation>
</comment>
<dbReference type="InterPro" id="IPR047272">
    <property type="entry name" value="S49_SppA_C"/>
</dbReference>
<dbReference type="GO" id="GO:0016020">
    <property type="term" value="C:membrane"/>
    <property type="evidence" value="ECO:0007669"/>
    <property type="project" value="UniProtKB-SubCell"/>
</dbReference>
<evidence type="ECO:0000256" key="5">
    <source>
        <dbReference type="ARBA" id="ARBA00022825"/>
    </source>
</evidence>
<evidence type="ECO:0000256" key="4">
    <source>
        <dbReference type="ARBA" id="ARBA00022801"/>
    </source>
</evidence>
<dbReference type="InterPro" id="IPR029045">
    <property type="entry name" value="ClpP/crotonase-like_dom_sf"/>
</dbReference>
<dbReference type="PANTHER" id="PTHR33209:SF1">
    <property type="entry name" value="PEPTIDASE S49 DOMAIN-CONTAINING PROTEIN"/>
    <property type="match status" value="1"/>
</dbReference>